<dbReference type="GO" id="GO:0009450">
    <property type="term" value="P:gamma-aminobutyric acid catabolic process"/>
    <property type="evidence" value="ECO:0007669"/>
    <property type="project" value="TreeGrafter"/>
</dbReference>
<dbReference type="InterPro" id="IPR016161">
    <property type="entry name" value="Ald_DH/histidinol_DH"/>
</dbReference>
<dbReference type="EMBL" id="UINC01075733">
    <property type="protein sequence ID" value="SVC14206.1"/>
    <property type="molecule type" value="Genomic_DNA"/>
</dbReference>
<accession>A0A382JR21</accession>
<protein>
    <recommendedName>
        <fullName evidence="2">Aldehyde dehydrogenase domain-containing protein</fullName>
    </recommendedName>
</protein>
<proteinExistence type="predicted"/>
<sequence length="210" mass="21622">VAVAITPWNFPVAMIARKLAPAMAAGCTIVVKPAEQTPLSAVALFEAIDRAGVPAGVCNLVTSADPRPLAGPLLEDHRVRKITFTGSTEVGKLLVRASATNLARVSLELGGQAPFIVFDDADLDAAVAGVLMSKFQVNGQSCLCANRIFVQEAVAGEFTACLTEAVSKLRVGPGDAKGVDVGPLIDGDGFEKVTAHVVDAVDRGATVETG</sequence>
<dbReference type="InterPro" id="IPR016162">
    <property type="entry name" value="Ald_DH_N"/>
</dbReference>
<name>A0A382JR21_9ZZZZ</name>
<keyword evidence="1" id="KW-0560">Oxidoreductase</keyword>
<evidence type="ECO:0000313" key="3">
    <source>
        <dbReference type="EMBL" id="SVC14206.1"/>
    </source>
</evidence>
<dbReference type="GO" id="GO:0004777">
    <property type="term" value="F:succinate-semialdehyde dehydrogenase (NAD+) activity"/>
    <property type="evidence" value="ECO:0007669"/>
    <property type="project" value="TreeGrafter"/>
</dbReference>
<organism evidence="3">
    <name type="scientific">marine metagenome</name>
    <dbReference type="NCBI Taxonomy" id="408172"/>
    <lineage>
        <taxon>unclassified sequences</taxon>
        <taxon>metagenomes</taxon>
        <taxon>ecological metagenomes</taxon>
    </lineage>
</organism>
<gene>
    <name evidence="3" type="ORF">METZ01_LOCUS267060</name>
</gene>
<dbReference type="InterPro" id="IPR016163">
    <property type="entry name" value="Ald_DH_C"/>
</dbReference>
<dbReference type="InterPro" id="IPR015590">
    <property type="entry name" value="Aldehyde_DH_dom"/>
</dbReference>
<feature type="domain" description="Aldehyde dehydrogenase" evidence="2">
    <location>
        <begin position="1"/>
        <end position="210"/>
    </location>
</feature>
<dbReference type="PANTHER" id="PTHR43353:SF5">
    <property type="entry name" value="SUCCINATE-SEMIALDEHYDE DEHYDROGENASE, MITOCHONDRIAL"/>
    <property type="match status" value="1"/>
</dbReference>
<evidence type="ECO:0000259" key="2">
    <source>
        <dbReference type="Pfam" id="PF00171"/>
    </source>
</evidence>
<evidence type="ECO:0000256" key="1">
    <source>
        <dbReference type="ARBA" id="ARBA00023002"/>
    </source>
</evidence>
<dbReference type="PANTHER" id="PTHR43353">
    <property type="entry name" value="SUCCINATE-SEMIALDEHYDE DEHYDROGENASE, MITOCHONDRIAL"/>
    <property type="match status" value="1"/>
</dbReference>
<dbReference type="AlphaFoldDB" id="A0A382JR21"/>
<dbReference type="Gene3D" id="3.40.605.10">
    <property type="entry name" value="Aldehyde Dehydrogenase, Chain A, domain 1"/>
    <property type="match status" value="1"/>
</dbReference>
<dbReference type="Pfam" id="PF00171">
    <property type="entry name" value="Aldedh"/>
    <property type="match status" value="1"/>
</dbReference>
<dbReference type="SUPFAM" id="SSF53720">
    <property type="entry name" value="ALDH-like"/>
    <property type="match status" value="1"/>
</dbReference>
<dbReference type="InterPro" id="IPR050740">
    <property type="entry name" value="Aldehyde_DH_Superfamily"/>
</dbReference>
<feature type="non-terminal residue" evidence="3">
    <location>
        <position position="1"/>
    </location>
</feature>
<dbReference type="Gene3D" id="3.40.309.10">
    <property type="entry name" value="Aldehyde Dehydrogenase, Chain A, domain 2"/>
    <property type="match status" value="1"/>
</dbReference>
<feature type="non-terminal residue" evidence="3">
    <location>
        <position position="210"/>
    </location>
</feature>
<reference evidence="3" key="1">
    <citation type="submission" date="2018-05" db="EMBL/GenBank/DDBJ databases">
        <authorList>
            <person name="Lanie J.A."/>
            <person name="Ng W.-L."/>
            <person name="Kazmierczak K.M."/>
            <person name="Andrzejewski T.M."/>
            <person name="Davidsen T.M."/>
            <person name="Wayne K.J."/>
            <person name="Tettelin H."/>
            <person name="Glass J.I."/>
            <person name="Rusch D."/>
            <person name="Podicherti R."/>
            <person name="Tsui H.-C.T."/>
            <person name="Winkler M.E."/>
        </authorList>
    </citation>
    <scope>NUCLEOTIDE SEQUENCE</scope>
</reference>